<dbReference type="Proteomes" id="UP000005237">
    <property type="component" value="Unassembled WGS sequence"/>
</dbReference>
<dbReference type="AlphaFoldDB" id="A0A8R1HMF5"/>
<evidence type="ECO:0000313" key="2">
    <source>
        <dbReference type="Proteomes" id="UP000005237"/>
    </source>
</evidence>
<organism evidence="1 2">
    <name type="scientific">Caenorhabditis japonica</name>
    <dbReference type="NCBI Taxonomy" id="281687"/>
    <lineage>
        <taxon>Eukaryota</taxon>
        <taxon>Metazoa</taxon>
        <taxon>Ecdysozoa</taxon>
        <taxon>Nematoda</taxon>
        <taxon>Chromadorea</taxon>
        <taxon>Rhabditida</taxon>
        <taxon>Rhabditina</taxon>
        <taxon>Rhabditomorpha</taxon>
        <taxon>Rhabditoidea</taxon>
        <taxon>Rhabditidae</taxon>
        <taxon>Peloderinae</taxon>
        <taxon>Caenorhabditis</taxon>
    </lineage>
</organism>
<accession>A0A8R1HMF5</accession>
<sequence length="139" mass="15637">MCGVQYEVVALNGRQHNQKIEAILEAKYEEACSRKITLNERFGVNEKGYTLQADSAVSEPTAQSSKSQVFLTVHERNLISKKNFIENYLAKHPTTEVAEEEDKENAHVSKNVKKSSVTKDVFNPNVYVGDFAKAILKTM</sequence>
<evidence type="ECO:0000313" key="1">
    <source>
        <dbReference type="EnsemblMetazoa" id="CJA05830.1"/>
    </source>
</evidence>
<name>A0A8R1HMF5_CAEJA</name>
<reference evidence="2" key="1">
    <citation type="submission" date="2010-08" db="EMBL/GenBank/DDBJ databases">
        <authorList>
            <consortium name="Caenorhabditis japonica Sequencing Consortium"/>
            <person name="Wilson R.K."/>
        </authorList>
    </citation>
    <scope>NUCLEOTIDE SEQUENCE [LARGE SCALE GENOMIC DNA]</scope>
    <source>
        <strain evidence="2">DF5081</strain>
    </source>
</reference>
<protein>
    <submittedName>
        <fullName evidence="1">Uncharacterized protein</fullName>
    </submittedName>
</protein>
<keyword evidence="2" id="KW-1185">Reference proteome</keyword>
<dbReference type="OMA" id="KHPTTEV"/>
<proteinExistence type="predicted"/>
<dbReference type="EnsemblMetazoa" id="CJA05830.1">
    <property type="protein sequence ID" value="CJA05830.1"/>
    <property type="gene ID" value="WBGene00125034"/>
</dbReference>
<reference evidence="1" key="2">
    <citation type="submission" date="2022-06" db="UniProtKB">
        <authorList>
            <consortium name="EnsemblMetazoa"/>
        </authorList>
    </citation>
    <scope>IDENTIFICATION</scope>
    <source>
        <strain evidence="1">DF5081</strain>
    </source>
</reference>